<evidence type="ECO:0000256" key="3">
    <source>
        <dbReference type="RuleBase" id="RU000363"/>
    </source>
</evidence>
<dbReference type="PRINTS" id="PR00081">
    <property type="entry name" value="GDHRDH"/>
</dbReference>
<dbReference type="Pfam" id="PF00106">
    <property type="entry name" value="adh_short"/>
    <property type="match status" value="1"/>
</dbReference>
<proteinExistence type="inferred from homology"/>
<keyword evidence="2" id="KW-0560">Oxidoreductase</keyword>
<dbReference type="Proteomes" id="UP000655751">
    <property type="component" value="Unassembled WGS sequence"/>
</dbReference>
<organism evidence="4 5">
    <name type="scientific">Nocardia bovistercoris</name>
    <dbReference type="NCBI Taxonomy" id="2785916"/>
    <lineage>
        <taxon>Bacteria</taxon>
        <taxon>Bacillati</taxon>
        <taxon>Actinomycetota</taxon>
        <taxon>Actinomycetes</taxon>
        <taxon>Mycobacteriales</taxon>
        <taxon>Nocardiaceae</taxon>
        <taxon>Nocardia</taxon>
    </lineage>
</organism>
<accession>A0A931IA03</accession>
<dbReference type="InterPro" id="IPR036291">
    <property type="entry name" value="NAD(P)-bd_dom_sf"/>
</dbReference>
<dbReference type="PANTHER" id="PTHR44169:SF6">
    <property type="entry name" value="NADPH-DEPENDENT 1-ACYLDIHYDROXYACETONE PHOSPHATE REDUCTASE"/>
    <property type="match status" value="1"/>
</dbReference>
<protein>
    <submittedName>
        <fullName evidence="4">Oxidoreductase</fullName>
    </submittedName>
</protein>
<dbReference type="PRINTS" id="PR00080">
    <property type="entry name" value="SDRFAMILY"/>
</dbReference>
<evidence type="ECO:0000313" key="5">
    <source>
        <dbReference type="Proteomes" id="UP000655751"/>
    </source>
</evidence>
<dbReference type="EMBL" id="JADMLG010000003">
    <property type="protein sequence ID" value="MBH0776610.1"/>
    <property type="molecule type" value="Genomic_DNA"/>
</dbReference>
<dbReference type="RefSeq" id="WP_196148937.1">
    <property type="nucleotide sequence ID" value="NZ_JADMLG010000003.1"/>
</dbReference>
<keyword evidence="5" id="KW-1185">Reference proteome</keyword>
<reference evidence="4" key="1">
    <citation type="submission" date="2020-11" db="EMBL/GenBank/DDBJ databases">
        <title>Nocardia NEAU-351.nov., a novel actinomycete isolated from the cow dung.</title>
        <authorList>
            <person name="Zhang X."/>
        </authorList>
    </citation>
    <scope>NUCLEOTIDE SEQUENCE</scope>
    <source>
        <strain evidence="4">NEAU-351</strain>
    </source>
</reference>
<dbReference type="PANTHER" id="PTHR44169">
    <property type="entry name" value="NADPH-DEPENDENT 1-ACYLDIHYDROXYACETONE PHOSPHATE REDUCTASE"/>
    <property type="match status" value="1"/>
</dbReference>
<comment type="caution">
    <text evidence="4">The sequence shown here is derived from an EMBL/GenBank/DDBJ whole genome shotgun (WGS) entry which is preliminary data.</text>
</comment>
<dbReference type="NCBIfam" id="NF004826">
    <property type="entry name" value="PRK06182.1"/>
    <property type="match status" value="1"/>
</dbReference>
<evidence type="ECO:0000256" key="1">
    <source>
        <dbReference type="ARBA" id="ARBA00006484"/>
    </source>
</evidence>
<dbReference type="SUPFAM" id="SSF51735">
    <property type="entry name" value="NAD(P)-binding Rossmann-fold domains"/>
    <property type="match status" value="1"/>
</dbReference>
<comment type="similarity">
    <text evidence="1 3">Belongs to the short-chain dehydrogenases/reductases (SDR) family.</text>
</comment>
<dbReference type="AlphaFoldDB" id="A0A931IA03"/>
<dbReference type="InterPro" id="IPR002347">
    <property type="entry name" value="SDR_fam"/>
</dbReference>
<sequence length="278" mass="29585">MSTIRVALVTGASSGIGESTAIALREAGFTVYAAARRVERMAPLAESGIRPISMDVTVDASMREGVEKILAETGRIDVLVNNAGYGSYGALEDVPMDEARAQFDVNVFGAARLTQLVLPAMRAQRFGKIVNVTSMGGKIATPLGAWYHATKFALEALSDCLRMEVARFGIDVIVIEPGGIRTEWPRIAADKVRAVSGTGPYAPQGNAIADWLTAESTDKRSSPPELIGKTIGKAVTARRPRTRYAVGYGAKPLIFLHGALPDRTFDAVIQRAAGIPKG</sequence>
<dbReference type="CDD" id="cd05374">
    <property type="entry name" value="17beta-HSD-like_SDR_c"/>
    <property type="match status" value="1"/>
</dbReference>
<evidence type="ECO:0000256" key="2">
    <source>
        <dbReference type="ARBA" id="ARBA00023002"/>
    </source>
</evidence>
<dbReference type="GO" id="GO:0016491">
    <property type="term" value="F:oxidoreductase activity"/>
    <property type="evidence" value="ECO:0007669"/>
    <property type="project" value="UniProtKB-KW"/>
</dbReference>
<evidence type="ECO:0000313" key="4">
    <source>
        <dbReference type="EMBL" id="MBH0776610.1"/>
    </source>
</evidence>
<name>A0A931IA03_9NOCA</name>
<dbReference type="Gene3D" id="3.40.50.720">
    <property type="entry name" value="NAD(P)-binding Rossmann-like Domain"/>
    <property type="match status" value="1"/>
</dbReference>
<gene>
    <name evidence="4" type="ORF">IT779_09970</name>
</gene>